<keyword evidence="4" id="KW-0808">Transferase</keyword>
<evidence type="ECO:0000256" key="3">
    <source>
        <dbReference type="ARBA" id="ARBA00006924"/>
    </source>
</evidence>
<dbReference type="RefSeq" id="XP_007323795.1">
    <property type="nucleotide sequence ID" value="XM_007323733.1"/>
</dbReference>
<protein>
    <recommendedName>
        <fullName evidence="11">Deacetylase sirtuin-type domain-containing protein</fullName>
    </recommendedName>
</protein>
<dbReference type="InterPro" id="IPR050134">
    <property type="entry name" value="NAD-dep_sirtuin_deacylases"/>
</dbReference>
<dbReference type="InterPro" id="IPR029035">
    <property type="entry name" value="DHS-like_NAD/FAD-binding_dom"/>
</dbReference>
<evidence type="ECO:0000256" key="9">
    <source>
        <dbReference type="PROSITE-ProRule" id="PRU00236"/>
    </source>
</evidence>
<dbReference type="AlphaFoldDB" id="F8PBM4"/>
<evidence type="ECO:0000256" key="8">
    <source>
        <dbReference type="ARBA" id="ARBA00023128"/>
    </source>
</evidence>
<gene>
    <name evidence="12" type="ORF">SERLADRAFT_443131</name>
</gene>
<dbReference type="PROSITE" id="PS50305">
    <property type="entry name" value="SIRTUIN"/>
    <property type="match status" value="1"/>
</dbReference>
<reference evidence="12" key="1">
    <citation type="submission" date="2011-04" db="EMBL/GenBank/DDBJ databases">
        <title>Evolution of plant cell wall degrading machinery underlies the functional diversity of forest fungi.</title>
        <authorList>
            <consortium name="US DOE Joint Genome Institute (JGI-PGF)"/>
            <person name="Eastwood D.C."/>
            <person name="Floudas D."/>
            <person name="Binder M."/>
            <person name="Majcherczyk A."/>
            <person name="Schneider P."/>
            <person name="Aerts A."/>
            <person name="Asiegbu F.O."/>
            <person name="Baker S.E."/>
            <person name="Barry K."/>
            <person name="Bendiksby M."/>
            <person name="Blumentritt M."/>
            <person name="Coutinho P.M."/>
            <person name="Cullen D."/>
            <person name="Cullen D."/>
            <person name="Gathman A."/>
            <person name="Goodell B."/>
            <person name="Henrissat B."/>
            <person name="Ihrmark K."/>
            <person name="Kauserud H."/>
            <person name="Kohler A."/>
            <person name="LaButti K."/>
            <person name="Lapidus A."/>
            <person name="Lavin J.L."/>
            <person name="Lee Y.-H."/>
            <person name="Lindquist E."/>
            <person name="Lilly W."/>
            <person name="Lucas S."/>
            <person name="Morin E."/>
            <person name="Murat C."/>
            <person name="Oguiza J.A."/>
            <person name="Park J."/>
            <person name="Pisabarro A.G."/>
            <person name="Riley R."/>
            <person name="Rosling A."/>
            <person name="Salamov A."/>
            <person name="Schmidt O."/>
            <person name="Schmutz J."/>
            <person name="Skrede I."/>
            <person name="Stenlid J."/>
            <person name="Wiebenga A."/>
            <person name="Xie X."/>
            <person name="Kues U."/>
            <person name="Hibbett D.S."/>
            <person name="Hoffmeister D."/>
            <person name="Hogberg N."/>
            <person name="Martin F."/>
            <person name="Grigoriev I.V."/>
            <person name="Watkinson S.C."/>
        </authorList>
    </citation>
    <scope>NUCLEOTIDE SEQUENCE</scope>
    <source>
        <strain evidence="12">S7.9</strain>
    </source>
</reference>
<dbReference type="GO" id="GO:0017136">
    <property type="term" value="F:histone deacetylase activity, NAD-dependent"/>
    <property type="evidence" value="ECO:0007669"/>
    <property type="project" value="TreeGrafter"/>
</dbReference>
<evidence type="ECO:0000256" key="2">
    <source>
        <dbReference type="ARBA" id="ARBA00004173"/>
    </source>
</evidence>
<comment type="subcellular location">
    <subcellularLocation>
        <location evidence="2">Mitochondrion</location>
    </subcellularLocation>
</comment>
<comment type="cofactor">
    <cofactor evidence="1">
        <name>Zn(2+)</name>
        <dbReference type="ChEBI" id="CHEBI:29105"/>
    </cofactor>
</comment>
<dbReference type="OrthoDB" id="420264at2759"/>
<feature type="binding site" evidence="9">
    <location>
        <position position="176"/>
    </location>
    <ligand>
        <name>Zn(2+)</name>
        <dbReference type="ChEBI" id="CHEBI:29105"/>
    </ligand>
</feature>
<dbReference type="Pfam" id="PF02146">
    <property type="entry name" value="SIR2"/>
    <property type="match status" value="1"/>
</dbReference>
<dbReference type="GO" id="GO:0046872">
    <property type="term" value="F:metal ion binding"/>
    <property type="evidence" value="ECO:0007669"/>
    <property type="project" value="UniProtKB-KW"/>
</dbReference>
<keyword evidence="5 9" id="KW-0479">Metal-binding</keyword>
<feature type="region of interest" description="Disordered" evidence="10">
    <location>
        <begin position="1"/>
        <end position="26"/>
    </location>
</feature>
<feature type="active site" description="Proton acceptor" evidence="9">
    <location>
        <position position="165"/>
    </location>
</feature>
<proteinExistence type="inferred from homology"/>
<dbReference type="HOGENOM" id="CLU_023643_0_0_1"/>
<dbReference type="GO" id="GO:0070403">
    <property type="term" value="F:NAD+ binding"/>
    <property type="evidence" value="ECO:0007669"/>
    <property type="project" value="InterPro"/>
</dbReference>
<evidence type="ECO:0000256" key="6">
    <source>
        <dbReference type="ARBA" id="ARBA00022833"/>
    </source>
</evidence>
<feature type="binding site" evidence="9">
    <location>
        <position position="200"/>
    </location>
    <ligand>
        <name>Zn(2+)</name>
        <dbReference type="ChEBI" id="CHEBI:29105"/>
    </ligand>
</feature>
<dbReference type="PANTHER" id="PTHR11085:SF6">
    <property type="entry name" value="NAD-DEPENDENT PROTEIN DEACETYLASE SIRTUIN-2"/>
    <property type="match status" value="1"/>
</dbReference>
<dbReference type="Gene3D" id="3.30.1600.10">
    <property type="entry name" value="SIR2/SIRT2 'Small Domain"/>
    <property type="match status" value="1"/>
</dbReference>
<evidence type="ECO:0000256" key="7">
    <source>
        <dbReference type="ARBA" id="ARBA00023027"/>
    </source>
</evidence>
<feature type="binding site" evidence="9">
    <location>
        <position position="173"/>
    </location>
    <ligand>
        <name>Zn(2+)</name>
        <dbReference type="ChEBI" id="CHEBI:29105"/>
    </ligand>
</feature>
<feature type="binding site" evidence="9">
    <location>
        <position position="197"/>
    </location>
    <ligand>
        <name>Zn(2+)</name>
        <dbReference type="ChEBI" id="CHEBI:29105"/>
    </ligand>
</feature>
<dbReference type="GO" id="GO:0005739">
    <property type="term" value="C:mitochondrion"/>
    <property type="evidence" value="ECO:0007669"/>
    <property type="project" value="UniProtKB-SubCell"/>
</dbReference>
<evidence type="ECO:0000313" key="12">
    <source>
        <dbReference type="EMBL" id="EGO19662.1"/>
    </source>
</evidence>
<dbReference type="InterPro" id="IPR003000">
    <property type="entry name" value="Sirtuin"/>
</dbReference>
<keyword evidence="7" id="KW-0520">NAD</keyword>
<keyword evidence="8" id="KW-0496">Mitochondrion</keyword>
<evidence type="ECO:0000256" key="5">
    <source>
        <dbReference type="ARBA" id="ARBA00022723"/>
    </source>
</evidence>
<dbReference type="InterPro" id="IPR026590">
    <property type="entry name" value="Ssirtuin_cat_dom"/>
</dbReference>
<evidence type="ECO:0000256" key="4">
    <source>
        <dbReference type="ARBA" id="ARBA00022679"/>
    </source>
</evidence>
<dbReference type="GeneID" id="18815850"/>
<dbReference type="GO" id="GO:0005634">
    <property type="term" value="C:nucleus"/>
    <property type="evidence" value="ECO:0007669"/>
    <property type="project" value="TreeGrafter"/>
</dbReference>
<keyword evidence="6 9" id="KW-0862">Zinc</keyword>
<evidence type="ECO:0000256" key="10">
    <source>
        <dbReference type="SAM" id="MobiDB-lite"/>
    </source>
</evidence>
<comment type="similarity">
    <text evidence="3">Belongs to the sirtuin family. Class I subfamily.</text>
</comment>
<dbReference type="EMBL" id="GL945443">
    <property type="protein sequence ID" value="EGO19662.1"/>
    <property type="molecule type" value="Genomic_DNA"/>
</dbReference>
<sequence>MEAPTCSENNDLSTVTAGAQGSSPRSLEGNNLKAVAKYIKSERCRNICVMTGADAQIPDKGEIAPASEIARLSANLKGSFHGSLLADMNLPYMEAAFERDLFLQNPLPFFVAAKKLWPGQRRPTLTHAFIKLLDSKNLLHTSFTQNIDMLERAAGVPPSKLVEAHGSYAAHSCIECAAPYDGAKMEEAVMSLAIPRCEACGGLAKSDVVLYGDPMPPAFFSSLPRILHSDLLIVMGTSLAARPFADLAELVRGDCPRVLLNKDAVGEFERPDDVVRLGECDQLVRVLCRELGWEGELEEAWEAVGGRVDRGGVIGVGAGGSDDEGGKLFDGELENITRGIDSMHGLGQACPA</sequence>
<dbReference type="SUPFAM" id="SSF52467">
    <property type="entry name" value="DHS-like NAD/FAD-binding domain"/>
    <property type="match status" value="1"/>
</dbReference>
<dbReference type="InterPro" id="IPR026591">
    <property type="entry name" value="Sirtuin_cat_small_dom_sf"/>
</dbReference>
<dbReference type="PANTHER" id="PTHR11085">
    <property type="entry name" value="NAD-DEPENDENT PROTEIN DEACYLASE SIRTUIN-5, MITOCHONDRIAL-RELATED"/>
    <property type="match status" value="1"/>
</dbReference>
<evidence type="ECO:0000259" key="11">
    <source>
        <dbReference type="PROSITE" id="PS50305"/>
    </source>
</evidence>
<evidence type="ECO:0000256" key="1">
    <source>
        <dbReference type="ARBA" id="ARBA00001947"/>
    </source>
</evidence>
<organism>
    <name type="scientific">Serpula lacrymans var. lacrymans (strain S7.9)</name>
    <name type="common">Dry rot fungus</name>
    <dbReference type="NCBI Taxonomy" id="578457"/>
    <lineage>
        <taxon>Eukaryota</taxon>
        <taxon>Fungi</taxon>
        <taxon>Dikarya</taxon>
        <taxon>Basidiomycota</taxon>
        <taxon>Agaricomycotina</taxon>
        <taxon>Agaricomycetes</taxon>
        <taxon>Agaricomycetidae</taxon>
        <taxon>Boletales</taxon>
        <taxon>Coniophorineae</taxon>
        <taxon>Serpulaceae</taxon>
        <taxon>Serpula</taxon>
    </lineage>
</organism>
<name>F8PBM4_SERL9</name>
<dbReference type="Proteomes" id="UP000008064">
    <property type="component" value="Unassembled WGS sequence"/>
</dbReference>
<dbReference type="KEGG" id="sla:SERLADRAFT_443131"/>
<accession>F8PBM4</accession>
<feature type="domain" description="Deacetylase sirtuin-type" evidence="11">
    <location>
        <begin position="25"/>
        <end position="294"/>
    </location>
</feature>
<dbReference type="Gene3D" id="3.40.50.1220">
    <property type="entry name" value="TPP-binding domain"/>
    <property type="match status" value="1"/>
</dbReference>